<name>A0A0C1M7H9_9LACO</name>
<keyword evidence="11" id="KW-0407">Ion channel</keyword>
<dbReference type="GeneID" id="74913020"/>
<evidence type="ECO:0000256" key="11">
    <source>
        <dbReference type="ARBA" id="ARBA00023303"/>
    </source>
</evidence>
<keyword evidence="3" id="KW-0813">Transport</keyword>
<evidence type="ECO:0000256" key="10">
    <source>
        <dbReference type="ARBA" id="ARBA00023136"/>
    </source>
</evidence>
<evidence type="ECO:0000256" key="5">
    <source>
        <dbReference type="ARBA" id="ARBA00022692"/>
    </source>
</evidence>
<evidence type="ECO:0000256" key="4">
    <source>
        <dbReference type="ARBA" id="ARBA00022538"/>
    </source>
</evidence>
<evidence type="ECO:0000256" key="13">
    <source>
        <dbReference type="SAM" id="Phobius"/>
    </source>
</evidence>
<keyword evidence="9" id="KW-0406">Ion transport</keyword>
<comment type="subcellular location">
    <subcellularLocation>
        <location evidence="1">Membrane</location>
        <topology evidence="1">Multi-pass membrane protein</topology>
    </subcellularLocation>
</comment>
<evidence type="ECO:0000256" key="3">
    <source>
        <dbReference type="ARBA" id="ARBA00022448"/>
    </source>
</evidence>
<comment type="caution">
    <text evidence="14">The sequence shown here is derived from an EMBL/GenBank/DDBJ whole genome shotgun (WGS) entry which is preliminary data.</text>
</comment>
<feature type="transmembrane region" description="Helical" evidence="13">
    <location>
        <begin position="148"/>
        <end position="166"/>
    </location>
</feature>
<proteinExistence type="inferred from homology"/>
<sequence length="189" mass="22024">MPKSRVEACDDAVIAIIMTIMILEIKVPETASFSGIIEQLPYFAAFVISAIMISTGWYNLMNIFKSIKVVSKPAFWSNILFLLCMSPAPMATAWVARFPFSRHTEYFYFFVFIVWYLSYYLLDYLLVKGNQREFSNDKIKQHQRINRFHLAIEVSCALISLVIIYFFPLWGIIFSILTALSWILYSCFK</sequence>
<keyword evidence="5 13" id="KW-0812">Transmembrane</keyword>
<keyword evidence="7" id="KW-0630">Potassium</keyword>
<dbReference type="GO" id="GO:0015252">
    <property type="term" value="F:proton channel activity"/>
    <property type="evidence" value="ECO:0007669"/>
    <property type="project" value="InterPro"/>
</dbReference>
<gene>
    <name evidence="14" type="ORF">LfDm3_0333</name>
</gene>
<dbReference type="GO" id="GO:0016020">
    <property type="term" value="C:membrane"/>
    <property type="evidence" value="ECO:0007669"/>
    <property type="project" value="UniProtKB-SubCell"/>
</dbReference>
<feature type="transmembrane region" description="Helical" evidence="13">
    <location>
        <begin position="12"/>
        <end position="28"/>
    </location>
</feature>
<evidence type="ECO:0000256" key="9">
    <source>
        <dbReference type="ARBA" id="ARBA00023065"/>
    </source>
</evidence>
<evidence type="ECO:0000256" key="8">
    <source>
        <dbReference type="ARBA" id="ARBA00022989"/>
    </source>
</evidence>
<dbReference type="Pfam" id="PF06736">
    <property type="entry name" value="TMEM175"/>
    <property type="match status" value="1"/>
</dbReference>
<comment type="similarity">
    <text evidence="2">Belongs to the TMEM175 family.</text>
</comment>
<feature type="transmembrane region" description="Helical" evidence="13">
    <location>
        <begin position="40"/>
        <end position="58"/>
    </location>
</feature>
<evidence type="ECO:0000256" key="2">
    <source>
        <dbReference type="ARBA" id="ARBA00006920"/>
    </source>
</evidence>
<dbReference type="PATRIC" id="fig|1614.7.peg.323"/>
<feature type="transmembrane region" description="Helical" evidence="13">
    <location>
        <begin position="106"/>
        <end position="127"/>
    </location>
</feature>
<feature type="transmembrane region" description="Helical" evidence="13">
    <location>
        <begin position="79"/>
        <end position="100"/>
    </location>
</feature>
<comment type="catalytic activity">
    <reaction evidence="12">
        <text>K(+)(in) = K(+)(out)</text>
        <dbReference type="Rhea" id="RHEA:29463"/>
        <dbReference type="ChEBI" id="CHEBI:29103"/>
    </reaction>
</comment>
<evidence type="ECO:0000313" key="14">
    <source>
        <dbReference type="EMBL" id="KID42404.1"/>
    </source>
</evidence>
<evidence type="ECO:0000256" key="12">
    <source>
        <dbReference type="ARBA" id="ARBA00034430"/>
    </source>
</evidence>
<keyword evidence="6" id="KW-0631">Potassium channel</keyword>
<accession>A0A0C1M7H9</accession>
<evidence type="ECO:0000256" key="1">
    <source>
        <dbReference type="ARBA" id="ARBA00004141"/>
    </source>
</evidence>
<keyword evidence="8 13" id="KW-1133">Transmembrane helix</keyword>
<dbReference type="OrthoDB" id="7626281at2"/>
<dbReference type="GO" id="GO:0005267">
    <property type="term" value="F:potassium channel activity"/>
    <property type="evidence" value="ECO:0007669"/>
    <property type="project" value="UniProtKB-KW"/>
</dbReference>
<dbReference type="EMBL" id="JOJZ01000009">
    <property type="protein sequence ID" value="KID42404.1"/>
    <property type="molecule type" value="Genomic_DNA"/>
</dbReference>
<evidence type="ECO:0000313" key="15">
    <source>
        <dbReference type="Proteomes" id="UP000031397"/>
    </source>
</evidence>
<dbReference type="Proteomes" id="UP000031397">
    <property type="component" value="Unassembled WGS sequence"/>
</dbReference>
<dbReference type="RefSeq" id="WP_039143503.1">
    <property type="nucleotide sequence ID" value="NZ_JOJZ01000009.1"/>
</dbReference>
<evidence type="ECO:0000256" key="6">
    <source>
        <dbReference type="ARBA" id="ARBA00022826"/>
    </source>
</evidence>
<evidence type="ECO:0000256" key="7">
    <source>
        <dbReference type="ARBA" id="ARBA00022958"/>
    </source>
</evidence>
<keyword evidence="4" id="KW-0633">Potassium transport</keyword>
<reference evidence="14 15" key="1">
    <citation type="submission" date="2014-06" db="EMBL/GenBank/DDBJ databases">
        <title>Functional and comparative genomic analyses of the Drosophila gut microbiota identify candidate symbiosis factors.</title>
        <authorList>
            <person name="Newell P.D."/>
            <person name="Chaston J.M."/>
            <person name="Douglas A.E."/>
        </authorList>
    </citation>
    <scope>NUCLEOTIDE SEQUENCE [LARGE SCALE GENOMIC DNA]</scope>
    <source>
        <strain evidence="14 15">DmCS_002</strain>
    </source>
</reference>
<protein>
    <submittedName>
        <fullName evidence="14">Putative integral membrane protein</fullName>
    </submittedName>
</protein>
<keyword evidence="10 13" id="KW-0472">Membrane</keyword>
<organism evidence="14 15">
    <name type="scientific">Fructilactobacillus fructivorans</name>
    <dbReference type="NCBI Taxonomy" id="1614"/>
    <lineage>
        <taxon>Bacteria</taxon>
        <taxon>Bacillati</taxon>
        <taxon>Bacillota</taxon>
        <taxon>Bacilli</taxon>
        <taxon>Lactobacillales</taxon>
        <taxon>Lactobacillaceae</taxon>
        <taxon>Fructilactobacillus</taxon>
    </lineage>
</organism>
<feature type="transmembrane region" description="Helical" evidence="13">
    <location>
        <begin position="172"/>
        <end position="188"/>
    </location>
</feature>
<dbReference type="AlphaFoldDB" id="A0A0C1M7H9"/>
<dbReference type="InterPro" id="IPR010617">
    <property type="entry name" value="TMEM175-like"/>
</dbReference>
<keyword evidence="15" id="KW-1185">Reference proteome</keyword>